<name>A0A7J8RYF2_GOSDV</name>
<dbReference type="Proteomes" id="UP000593561">
    <property type="component" value="Unassembled WGS sequence"/>
</dbReference>
<gene>
    <name evidence="1" type="ORF">Godav_028162</name>
</gene>
<proteinExistence type="predicted"/>
<keyword evidence="2" id="KW-1185">Reference proteome</keyword>
<evidence type="ECO:0000313" key="1">
    <source>
        <dbReference type="EMBL" id="MBA0618897.1"/>
    </source>
</evidence>
<dbReference type="AlphaFoldDB" id="A0A7J8RYF2"/>
<reference evidence="1 2" key="1">
    <citation type="journal article" date="2019" name="Genome Biol. Evol.">
        <title>Insights into the evolution of the New World diploid cottons (Gossypium, subgenus Houzingenia) based on genome sequencing.</title>
        <authorList>
            <person name="Grover C.E."/>
            <person name="Arick M.A. 2nd"/>
            <person name="Thrash A."/>
            <person name="Conover J.L."/>
            <person name="Sanders W.S."/>
            <person name="Peterson D.G."/>
            <person name="Frelichowski J.E."/>
            <person name="Scheffler J.A."/>
            <person name="Scheffler B.E."/>
            <person name="Wendel J.F."/>
        </authorList>
    </citation>
    <scope>NUCLEOTIDE SEQUENCE [LARGE SCALE GENOMIC DNA]</scope>
    <source>
        <strain evidence="1">27</strain>
        <tissue evidence="1">Leaf</tissue>
    </source>
</reference>
<protein>
    <submittedName>
        <fullName evidence="1">Uncharacterized protein</fullName>
    </submittedName>
</protein>
<evidence type="ECO:0000313" key="2">
    <source>
        <dbReference type="Proteomes" id="UP000593561"/>
    </source>
</evidence>
<sequence length="55" mass="6265">MLTSRQRAAIGRVLKGPSRGWLVGFEMVTGMVDIFQIEARDILEGLKLAWMRGFR</sequence>
<comment type="caution">
    <text evidence="1">The sequence shown here is derived from an EMBL/GenBank/DDBJ whole genome shotgun (WGS) entry which is preliminary data.</text>
</comment>
<accession>A0A7J8RYF2</accession>
<dbReference type="EMBL" id="JABFAC010000007">
    <property type="protein sequence ID" value="MBA0618897.1"/>
    <property type="molecule type" value="Genomic_DNA"/>
</dbReference>
<organism evidence="1 2">
    <name type="scientific">Gossypium davidsonii</name>
    <name type="common">Davidson's cotton</name>
    <name type="synonym">Gossypium klotzschianum subsp. davidsonii</name>
    <dbReference type="NCBI Taxonomy" id="34287"/>
    <lineage>
        <taxon>Eukaryota</taxon>
        <taxon>Viridiplantae</taxon>
        <taxon>Streptophyta</taxon>
        <taxon>Embryophyta</taxon>
        <taxon>Tracheophyta</taxon>
        <taxon>Spermatophyta</taxon>
        <taxon>Magnoliopsida</taxon>
        <taxon>eudicotyledons</taxon>
        <taxon>Gunneridae</taxon>
        <taxon>Pentapetalae</taxon>
        <taxon>rosids</taxon>
        <taxon>malvids</taxon>
        <taxon>Malvales</taxon>
        <taxon>Malvaceae</taxon>
        <taxon>Malvoideae</taxon>
        <taxon>Gossypium</taxon>
    </lineage>
</organism>